<feature type="domain" description="Arrestin C-terminal-like" evidence="2">
    <location>
        <begin position="138"/>
        <end position="289"/>
    </location>
</feature>
<dbReference type="Proteomes" id="UP000054560">
    <property type="component" value="Unassembled WGS sequence"/>
</dbReference>
<dbReference type="PANTHER" id="PTHR11188">
    <property type="entry name" value="ARRESTIN DOMAIN CONTAINING PROTEIN"/>
    <property type="match status" value="1"/>
</dbReference>
<dbReference type="GO" id="GO:0015031">
    <property type="term" value="P:protein transport"/>
    <property type="evidence" value="ECO:0007669"/>
    <property type="project" value="TreeGrafter"/>
</dbReference>
<dbReference type="Gene3D" id="2.60.40.640">
    <property type="match status" value="2"/>
</dbReference>
<dbReference type="InterPro" id="IPR050357">
    <property type="entry name" value="Arrestin_domain-protein"/>
</dbReference>
<gene>
    <name evidence="3" type="ORF">SARC_08213</name>
</gene>
<feature type="region of interest" description="Disordered" evidence="1">
    <location>
        <begin position="311"/>
        <end position="394"/>
    </location>
</feature>
<feature type="non-terminal residue" evidence="3">
    <location>
        <position position="394"/>
    </location>
</feature>
<dbReference type="eggNOG" id="KOG3865">
    <property type="taxonomic scope" value="Eukaryota"/>
</dbReference>
<dbReference type="Pfam" id="PF00339">
    <property type="entry name" value="Arrestin_N"/>
    <property type="match status" value="1"/>
</dbReference>
<accession>A0A0L0FRS5</accession>
<dbReference type="RefSeq" id="XP_014153296.1">
    <property type="nucleotide sequence ID" value="XM_014297821.1"/>
</dbReference>
<dbReference type="InterPro" id="IPR014752">
    <property type="entry name" value="Arrestin-like_C"/>
</dbReference>
<sequence>MNELPNCVKDILISLRCCFRYRTEDGTTHTVLLYEEIQRNSTPFDESGLPEGEYEFPFSFSCPDDLPPSLTIGHDSDSVSSCKVWYEIRSYVMHTENHPTLDRKHLRTAVRFQRYYSSGNGPNKYIITNDKPEPLHYAFGHVKVQVQLDRQVFRIGQPVTFRLGIYHDMLRSISSVKCYLKQVLSVKKRAVRQVKEYNSISVVGFRELNQKGVPVRRKQHFSTNVSIKANPTLDEAGCMAVAGGQERVAFPALSGTFERHGAEGVSVSYILEIHLSVVLSSDLVVSVPYITAFGAHEEDENKPPSYWIQRATDEKSKADSDPETSTDPKTNMLLSQGDLPTYHELVSEESLSQNELALPPTPKYTPSTLRSSVAESRTKVQANETAKADTTIST</sequence>
<feature type="compositionally biased region" description="Polar residues" evidence="1">
    <location>
        <begin position="323"/>
        <end position="334"/>
    </location>
</feature>
<name>A0A0L0FRS5_9EUKA</name>
<dbReference type="STRING" id="667725.A0A0L0FRS5"/>
<dbReference type="InterPro" id="IPR011022">
    <property type="entry name" value="Arrestin_C-like"/>
</dbReference>
<dbReference type="AlphaFoldDB" id="A0A0L0FRS5"/>
<feature type="compositionally biased region" description="Polar residues" evidence="1">
    <location>
        <begin position="364"/>
        <end position="394"/>
    </location>
</feature>
<dbReference type="PANTHER" id="PTHR11188:SF17">
    <property type="entry name" value="FI21816P1"/>
    <property type="match status" value="1"/>
</dbReference>
<protein>
    <recommendedName>
        <fullName evidence="2">Arrestin C-terminal-like domain-containing protein</fullName>
    </recommendedName>
</protein>
<proteinExistence type="predicted"/>
<feature type="compositionally biased region" description="Basic and acidic residues" evidence="1">
    <location>
        <begin position="311"/>
        <end position="320"/>
    </location>
</feature>
<evidence type="ECO:0000259" key="2">
    <source>
        <dbReference type="SMART" id="SM01017"/>
    </source>
</evidence>
<evidence type="ECO:0000313" key="4">
    <source>
        <dbReference type="Proteomes" id="UP000054560"/>
    </source>
</evidence>
<organism evidence="3 4">
    <name type="scientific">Sphaeroforma arctica JP610</name>
    <dbReference type="NCBI Taxonomy" id="667725"/>
    <lineage>
        <taxon>Eukaryota</taxon>
        <taxon>Ichthyosporea</taxon>
        <taxon>Ichthyophonida</taxon>
        <taxon>Sphaeroforma</taxon>
    </lineage>
</organism>
<dbReference type="GeneID" id="25908717"/>
<evidence type="ECO:0000256" key="1">
    <source>
        <dbReference type="SAM" id="MobiDB-lite"/>
    </source>
</evidence>
<dbReference type="EMBL" id="KQ242314">
    <property type="protein sequence ID" value="KNC79394.1"/>
    <property type="molecule type" value="Genomic_DNA"/>
</dbReference>
<dbReference type="SMART" id="SM01017">
    <property type="entry name" value="Arrestin_C"/>
    <property type="match status" value="1"/>
</dbReference>
<evidence type="ECO:0000313" key="3">
    <source>
        <dbReference type="EMBL" id="KNC79394.1"/>
    </source>
</evidence>
<reference evidence="3 4" key="1">
    <citation type="submission" date="2011-02" db="EMBL/GenBank/DDBJ databases">
        <title>The Genome Sequence of Sphaeroforma arctica JP610.</title>
        <authorList>
            <consortium name="The Broad Institute Genome Sequencing Platform"/>
            <person name="Russ C."/>
            <person name="Cuomo C."/>
            <person name="Young S.K."/>
            <person name="Zeng Q."/>
            <person name="Gargeya S."/>
            <person name="Alvarado L."/>
            <person name="Berlin A."/>
            <person name="Chapman S.B."/>
            <person name="Chen Z."/>
            <person name="Freedman E."/>
            <person name="Gellesch M."/>
            <person name="Goldberg J."/>
            <person name="Griggs A."/>
            <person name="Gujja S."/>
            <person name="Heilman E."/>
            <person name="Heiman D."/>
            <person name="Howarth C."/>
            <person name="Mehta T."/>
            <person name="Neiman D."/>
            <person name="Pearson M."/>
            <person name="Roberts A."/>
            <person name="Saif S."/>
            <person name="Shea T."/>
            <person name="Shenoy N."/>
            <person name="Sisk P."/>
            <person name="Stolte C."/>
            <person name="Sykes S."/>
            <person name="White J."/>
            <person name="Yandava C."/>
            <person name="Burger G."/>
            <person name="Gray M.W."/>
            <person name="Holland P.W.H."/>
            <person name="King N."/>
            <person name="Lang F.B.F."/>
            <person name="Roger A.J."/>
            <person name="Ruiz-Trillo I."/>
            <person name="Haas B."/>
            <person name="Nusbaum C."/>
            <person name="Birren B."/>
        </authorList>
    </citation>
    <scope>NUCLEOTIDE SEQUENCE [LARGE SCALE GENOMIC DNA]</scope>
    <source>
        <strain evidence="3 4">JP610</strain>
    </source>
</reference>
<keyword evidence="4" id="KW-1185">Reference proteome</keyword>
<dbReference type="InterPro" id="IPR011021">
    <property type="entry name" value="Arrestin-like_N"/>
</dbReference>
<dbReference type="GO" id="GO:0005737">
    <property type="term" value="C:cytoplasm"/>
    <property type="evidence" value="ECO:0007669"/>
    <property type="project" value="TreeGrafter"/>
</dbReference>
<dbReference type="Pfam" id="PF02752">
    <property type="entry name" value="Arrestin_C"/>
    <property type="match status" value="1"/>
</dbReference>